<protein>
    <submittedName>
        <fullName evidence="1">Uncharacterized protein</fullName>
    </submittedName>
</protein>
<dbReference type="Proteomes" id="UP001221558">
    <property type="component" value="Chromosome"/>
</dbReference>
<reference evidence="1 2" key="1">
    <citation type="submission" date="2023-02" db="EMBL/GenBank/DDBJ databases">
        <title>Genome sequence of Sphingobacterium sp. KACC 22765.</title>
        <authorList>
            <person name="Kim S."/>
            <person name="Heo J."/>
            <person name="Kwon S.-W."/>
        </authorList>
    </citation>
    <scope>NUCLEOTIDE SEQUENCE [LARGE SCALE GENOMIC DNA]</scope>
    <source>
        <strain evidence="1 2">KACC 22765</strain>
    </source>
</reference>
<gene>
    <name evidence="1" type="ORF">PQ465_20575</name>
</gene>
<accession>A0ABY7WGB6</accession>
<name>A0ABY7WGB6_9SPHI</name>
<sequence>MISKHSMDNSNITNSYFKINGENYLIDFEKSQWFISKLGNTLATEIFLTSPDIKGDKQKKLLSEYQDDGQIKISLEAFGIFANGVPFGDQAEFLGSIK</sequence>
<proteinExistence type="predicted"/>
<organism evidence="1 2">
    <name type="scientific">Sphingobacterium oryzagri</name>
    <dbReference type="NCBI Taxonomy" id="3025669"/>
    <lineage>
        <taxon>Bacteria</taxon>
        <taxon>Pseudomonadati</taxon>
        <taxon>Bacteroidota</taxon>
        <taxon>Sphingobacteriia</taxon>
        <taxon>Sphingobacteriales</taxon>
        <taxon>Sphingobacteriaceae</taxon>
        <taxon>Sphingobacterium</taxon>
    </lineage>
</organism>
<evidence type="ECO:0000313" key="2">
    <source>
        <dbReference type="Proteomes" id="UP001221558"/>
    </source>
</evidence>
<dbReference type="RefSeq" id="WP_274267408.1">
    <property type="nucleotide sequence ID" value="NZ_CP117880.1"/>
</dbReference>
<keyword evidence="2" id="KW-1185">Reference proteome</keyword>
<evidence type="ECO:0000313" key="1">
    <source>
        <dbReference type="EMBL" id="WDF68677.1"/>
    </source>
</evidence>
<dbReference type="EMBL" id="CP117880">
    <property type="protein sequence ID" value="WDF68677.1"/>
    <property type="molecule type" value="Genomic_DNA"/>
</dbReference>